<comment type="similarity">
    <text evidence="1">Belongs to the 'phage' integrase family.</text>
</comment>
<dbReference type="OrthoDB" id="5589990at2"/>
<dbReference type="PANTHER" id="PTHR30349:SF64">
    <property type="entry name" value="PROPHAGE INTEGRASE INTD-RELATED"/>
    <property type="match status" value="1"/>
</dbReference>
<dbReference type="Proteomes" id="UP000092377">
    <property type="component" value="Unassembled WGS sequence"/>
</dbReference>
<dbReference type="Gene3D" id="1.10.150.130">
    <property type="match status" value="1"/>
</dbReference>
<name>A0A1B8HLF6_9GAMM</name>
<keyword evidence="9" id="KW-1185">Reference proteome</keyword>
<sequence>MSIFRRGKVWYGDYSTPGGKRIKESLGTEDKKQAQELHDRRKSELWRIEKLGDFPSVTFEEAIVRWLEEKADKKSLDDDKGRLSFWLDHFEGVQLKDITEAKIYAAVSKMKNRKVRERWEKQAAAAKKKGKEIPAYQEVRVSIATKAKHLAIMKSLLRTAEIDWKWLEKAPVIKVPAVREKRVRWLEYHEAQRLIKECPEPLKSVVTFALATGLRRSNIISLEWSQIDMQRKVAWIHPEDSKSGQAIGVALNDTACGVLRAQIGNHHKWAFVHTEQKVKPDGTKTPAVRKMRVDSNTAWRAALKRAGIENFRFHDLRHTWASWLIQSGVPLSVLQEMGGWESVEMVRRYAHLAPNHLTQHAKQIDVIFGNDDPKCHSSVPNTSHMAKVENFK</sequence>
<reference evidence="9" key="1">
    <citation type="submission" date="2016-06" db="EMBL/GenBank/DDBJ databases">
        <authorList>
            <person name="Butler K."/>
        </authorList>
    </citation>
    <scope>NUCLEOTIDE SEQUENCE [LARGE SCALE GENOMIC DNA]</scope>
    <source>
        <strain evidence="9">GCSL-Mp20</strain>
    </source>
</reference>
<dbReference type="PROSITE" id="PS51900">
    <property type="entry name" value="CB"/>
    <property type="match status" value="1"/>
</dbReference>
<evidence type="ECO:0000313" key="9">
    <source>
        <dbReference type="Proteomes" id="UP000092377"/>
    </source>
</evidence>
<evidence type="ECO:0000256" key="5">
    <source>
        <dbReference type="PROSITE-ProRule" id="PRU01248"/>
    </source>
</evidence>
<dbReference type="GO" id="GO:0003677">
    <property type="term" value="F:DNA binding"/>
    <property type="evidence" value="ECO:0007669"/>
    <property type="project" value="UniProtKB-UniRule"/>
</dbReference>
<dbReference type="CDD" id="cd00796">
    <property type="entry name" value="INT_Rci_Hp1_C"/>
    <property type="match status" value="1"/>
</dbReference>
<dbReference type="AlphaFoldDB" id="A0A1B8HLF6"/>
<evidence type="ECO:0000256" key="4">
    <source>
        <dbReference type="ARBA" id="ARBA00023172"/>
    </source>
</evidence>
<evidence type="ECO:0000313" key="8">
    <source>
        <dbReference type="EMBL" id="OBU10174.1"/>
    </source>
</evidence>
<keyword evidence="2" id="KW-0229">DNA integration</keyword>
<evidence type="ECO:0000259" key="7">
    <source>
        <dbReference type="PROSITE" id="PS51900"/>
    </source>
</evidence>
<dbReference type="GO" id="GO:0006310">
    <property type="term" value="P:DNA recombination"/>
    <property type="evidence" value="ECO:0007669"/>
    <property type="project" value="UniProtKB-KW"/>
</dbReference>
<feature type="domain" description="Core-binding (CB)" evidence="7">
    <location>
        <begin position="57"/>
        <end position="161"/>
    </location>
</feature>
<dbReference type="Gene3D" id="1.10.443.10">
    <property type="entry name" value="Intergrase catalytic core"/>
    <property type="match status" value="1"/>
</dbReference>
<dbReference type="InterPro" id="IPR050090">
    <property type="entry name" value="Tyrosine_recombinase_XerCD"/>
</dbReference>
<dbReference type="InterPro" id="IPR010998">
    <property type="entry name" value="Integrase_recombinase_N"/>
</dbReference>
<comment type="caution">
    <text evidence="8">The sequence shown here is derived from an EMBL/GenBank/DDBJ whole genome shotgun (WGS) entry which is preliminary data.</text>
</comment>
<dbReference type="SUPFAM" id="SSF56349">
    <property type="entry name" value="DNA breaking-rejoining enzymes"/>
    <property type="match status" value="1"/>
</dbReference>
<protein>
    <submittedName>
        <fullName evidence="8">Integrase</fullName>
    </submittedName>
</protein>
<evidence type="ECO:0000259" key="6">
    <source>
        <dbReference type="PROSITE" id="PS51898"/>
    </source>
</evidence>
<dbReference type="PANTHER" id="PTHR30349">
    <property type="entry name" value="PHAGE INTEGRASE-RELATED"/>
    <property type="match status" value="1"/>
</dbReference>
<organism evidence="8 9">
    <name type="scientific">Morganella psychrotolerans</name>
    <dbReference type="NCBI Taxonomy" id="368603"/>
    <lineage>
        <taxon>Bacteria</taxon>
        <taxon>Pseudomonadati</taxon>
        <taxon>Pseudomonadota</taxon>
        <taxon>Gammaproteobacteria</taxon>
        <taxon>Enterobacterales</taxon>
        <taxon>Morganellaceae</taxon>
        <taxon>Morganella</taxon>
    </lineage>
</organism>
<keyword evidence="3 5" id="KW-0238">DNA-binding</keyword>
<gene>
    <name evidence="8" type="ORF">AYY18_18855</name>
</gene>
<dbReference type="InterPro" id="IPR013762">
    <property type="entry name" value="Integrase-like_cat_sf"/>
</dbReference>
<dbReference type="InterPro" id="IPR002104">
    <property type="entry name" value="Integrase_catalytic"/>
</dbReference>
<feature type="domain" description="Tyr recombinase" evidence="6">
    <location>
        <begin position="181"/>
        <end position="362"/>
    </location>
</feature>
<dbReference type="PROSITE" id="PS51898">
    <property type="entry name" value="TYR_RECOMBINASE"/>
    <property type="match status" value="1"/>
</dbReference>
<dbReference type="EMBL" id="LZEY01000016">
    <property type="protein sequence ID" value="OBU10174.1"/>
    <property type="molecule type" value="Genomic_DNA"/>
</dbReference>
<evidence type="ECO:0000256" key="2">
    <source>
        <dbReference type="ARBA" id="ARBA00022908"/>
    </source>
</evidence>
<dbReference type="GO" id="GO:0015074">
    <property type="term" value="P:DNA integration"/>
    <property type="evidence" value="ECO:0007669"/>
    <property type="project" value="UniProtKB-KW"/>
</dbReference>
<dbReference type="InterPro" id="IPR011010">
    <property type="entry name" value="DNA_brk_join_enz"/>
</dbReference>
<proteinExistence type="inferred from homology"/>
<accession>A0A1B8HLF6</accession>
<evidence type="ECO:0000256" key="3">
    <source>
        <dbReference type="ARBA" id="ARBA00023125"/>
    </source>
</evidence>
<dbReference type="RefSeq" id="WP_067401877.1">
    <property type="nucleotide sequence ID" value="NZ_LZEY01000016.1"/>
</dbReference>
<evidence type="ECO:0000256" key="1">
    <source>
        <dbReference type="ARBA" id="ARBA00008857"/>
    </source>
</evidence>
<dbReference type="Pfam" id="PF00589">
    <property type="entry name" value="Phage_integrase"/>
    <property type="match status" value="1"/>
</dbReference>
<keyword evidence="4" id="KW-0233">DNA recombination</keyword>
<dbReference type="InterPro" id="IPR044068">
    <property type="entry name" value="CB"/>
</dbReference>